<proteinExistence type="predicted"/>
<sequence>MLEVLTRRFLLCGAVLLNIKAKPSLDKKALSYTTLDVSLCFTEWVTHCNQDLKLFPNRQLIKQKNHPIKRIQNEVETIKLPRPCLYIKPKLIGGTHGKY</sequence>
<evidence type="ECO:0000313" key="2">
    <source>
        <dbReference type="Proteomes" id="UP000005025"/>
    </source>
</evidence>
<dbReference type="Proteomes" id="UP000005025">
    <property type="component" value="Unassembled WGS sequence"/>
</dbReference>
<dbReference type="EMBL" id="AGRJ01000078">
    <property type="protein sequence ID" value="EHO52960.1"/>
    <property type="molecule type" value="Genomic_DNA"/>
</dbReference>
<dbReference type="HOGENOM" id="CLU_2316734_0_0_9"/>
<comment type="caution">
    <text evidence="1">The sequence shown here is derived from an EMBL/GenBank/DDBJ whole genome shotgun (WGS) entry which is preliminary data.</text>
</comment>
<name>H1LDW6_9LACO</name>
<gene>
    <name evidence="1" type="ORF">HMPREF9104_00791</name>
</gene>
<protein>
    <submittedName>
        <fullName evidence="1">Uncharacterized protein</fullName>
    </submittedName>
</protein>
<organism evidence="1 2">
    <name type="scientific">Lentilactobacillus kisonensis F0435</name>
    <dbReference type="NCBI Taxonomy" id="797516"/>
    <lineage>
        <taxon>Bacteria</taxon>
        <taxon>Bacillati</taxon>
        <taxon>Bacillota</taxon>
        <taxon>Bacilli</taxon>
        <taxon>Lactobacillales</taxon>
        <taxon>Lactobacillaceae</taxon>
        <taxon>Lentilactobacillus</taxon>
    </lineage>
</organism>
<accession>H1LDW6</accession>
<evidence type="ECO:0000313" key="1">
    <source>
        <dbReference type="EMBL" id="EHO52960.1"/>
    </source>
</evidence>
<reference evidence="1 2" key="1">
    <citation type="submission" date="2011-09" db="EMBL/GenBank/DDBJ databases">
        <authorList>
            <person name="Weinstock G."/>
            <person name="Sodergren E."/>
            <person name="Clifton S."/>
            <person name="Fulton L."/>
            <person name="Fulton B."/>
            <person name="Courtney L."/>
            <person name="Fronick C."/>
            <person name="Harrison M."/>
            <person name="Strong C."/>
            <person name="Farmer C."/>
            <person name="Delahaunty K."/>
            <person name="Markovic C."/>
            <person name="Hall O."/>
            <person name="Minx P."/>
            <person name="Tomlinson C."/>
            <person name="Mitreva M."/>
            <person name="Hou S."/>
            <person name="Chen J."/>
            <person name="Wollam A."/>
            <person name="Pepin K.H."/>
            <person name="Johnson M."/>
            <person name="Bhonagiri V."/>
            <person name="Zhang X."/>
            <person name="Suruliraj S."/>
            <person name="Warren W."/>
            <person name="Chinwalla A."/>
            <person name="Mardis E.R."/>
            <person name="Wilson R.K."/>
        </authorList>
    </citation>
    <scope>NUCLEOTIDE SEQUENCE [LARGE SCALE GENOMIC DNA]</scope>
    <source>
        <strain evidence="1 2">F0435</strain>
    </source>
</reference>
<dbReference type="STRING" id="797516.HMPREF9104_00791"/>
<dbReference type="AlphaFoldDB" id="H1LDW6"/>